<organism evidence="1 2">
    <name type="scientific">Membranihabitans marinus</name>
    <dbReference type="NCBI Taxonomy" id="1227546"/>
    <lineage>
        <taxon>Bacteria</taxon>
        <taxon>Pseudomonadati</taxon>
        <taxon>Bacteroidota</taxon>
        <taxon>Saprospiria</taxon>
        <taxon>Saprospirales</taxon>
        <taxon>Saprospiraceae</taxon>
        <taxon>Membranihabitans</taxon>
    </lineage>
</organism>
<keyword evidence="1" id="KW-0808">Transferase</keyword>
<dbReference type="GO" id="GO:0032259">
    <property type="term" value="P:methylation"/>
    <property type="evidence" value="ECO:0007669"/>
    <property type="project" value="UniProtKB-KW"/>
</dbReference>
<comment type="caution">
    <text evidence="1">The sequence shown here is derived from an EMBL/GenBank/DDBJ whole genome shotgun (WGS) entry which is preliminary data.</text>
</comment>
<sequence>MDVKGQQRESSLEADCYFSSAYFEKKQILSQIHQFELIKKHGVKNILEIGPGNGLTSFLIKSSGYDLTTFDINENLKPDVLGDITKINSYFDNSEFDTILCCEVLEHLPFIEFEHIIEKLSHLSTRTIILSLPQNKKNFLDIDFSFRFLHSRSFNFNIFRRFGNNKLPDQHFWEVDSSKSTSAKQLEAILSKHTHILKKESYYANRYHIFYVLTPK</sequence>
<dbReference type="AlphaFoldDB" id="A0A953HQI0"/>
<keyword evidence="2" id="KW-1185">Reference proteome</keyword>
<dbReference type="Gene3D" id="3.40.50.150">
    <property type="entry name" value="Vaccinia Virus protein VP39"/>
    <property type="match status" value="1"/>
</dbReference>
<dbReference type="GO" id="GO:0008168">
    <property type="term" value="F:methyltransferase activity"/>
    <property type="evidence" value="ECO:0007669"/>
    <property type="project" value="UniProtKB-KW"/>
</dbReference>
<protein>
    <submittedName>
        <fullName evidence="1">Class I SAM-dependent methyltransferase</fullName>
    </submittedName>
</protein>
<dbReference type="CDD" id="cd02440">
    <property type="entry name" value="AdoMet_MTases"/>
    <property type="match status" value="1"/>
</dbReference>
<dbReference type="InterPro" id="IPR029063">
    <property type="entry name" value="SAM-dependent_MTases_sf"/>
</dbReference>
<dbReference type="SUPFAM" id="SSF53335">
    <property type="entry name" value="S-adenosyl-L-methionine-dependent methyltransferases"/>
    <property type="match status" value="1"/>
</dbReference>
<reference evidence="1" key="1">
    <citation type="submission" date="2021-06" db="EMBL/GenBank/DDBJ databases">
        <title>44 bacteria genomes isolated from Dapeng, Shenzhen.</title>
        <authorList>
            <person name="Zheng W."/>
            <person name="Yu S."/>
            <person name="Huang Y."/>
        </authorList>
    </citation>
    <scope>NUCLEOTIDE SEQUENCE</scope>
    <source>
        <strain evidence="1">DP5N28-2</strain>
    </source>
</reference>
<dbReference type="RefSeq" id="WP_222581453.1">
    <property type="nucleotide sequence ID" value="NZ_JAHVHU010000019.1"/>
</dbReference>
<gene>
    <name evidence="1" type="ORF">KUV50_17320</name>
</gene>
<dbReference type="EMBL" id="JAHVHU010000019">
    <property type="protein sequence ID" value="MBY5959917.1"/>
    <property type="molecule type" value="Genomic_DNA"/>
</dbReference>
<accession>A0A953HQI0</accession>
<keyword evidence="1" id="KW-0489">Methyltransferase</keyword>
<dbReference type="Proteomes" id="UP000753961">
    <property type="component" value="Unassembled WGS sequence"/>
</dbReference>
<proteinExistence type="predicted"/>
<dbReference type="Pfam" id="PF13489">
    <property type="entry name" value="Methyltransf_23"/>
    <property type="match status" value="1"/>
</dbReference>
<name>A0A953HQI0_9BACT</name>
<evidence type="ECO:0000313" key="1">
    <source>
        <dbReference type="EMBL" id="MBY5959917.1"/>
    </source>
</evidence>
<evidence type="ECO:0000313" key="2">
    <source>
        <dbReference type="Proteomes" id="UP000753961"/>
    </source>
</evidence>